<evidence type="ECO:0000313" key="3">
    <source>
        <dbReference type="Proteomes" id="UP001151079"/>
    </source>
</evidence>
<keyword evidence="3" id="KW-1185">Reference proteome</keyword>
<gene>
    <name evidence="2" type="ORF">OIU83_15420</name>
</gene>
<name>A0A9X3C4V6_9FLAO</name>
<comment type="caution">
    <text evidence="2">The sequence shown here is derived from an EMBL/GenBank/DDBJ whole genome shotgun (WGS) entry which is preliminary data.</text>
</comment>
<keyword evidence="1" id="KW-0175">Coiled coil</keyword>
<protein>
    <submittedName>
        <fullName evidence="2">Uncharacterized protein</fullName>
    </submittedName>
</protein>
<dbReference type="RefSeq" id="WP_264207155.1">
    <property type="nucleotide sequence ID" value="NZ_JAOZEW010000016.1"/>
</dbReference>
<dbReference type="EMBL" id="JAOZEW010000016">
    <property type="protein sequence ID" value="MCV9929054.1"/>
    <property type="molecule type" value="Genomic_DNA"/>
</dbReference>
<evidence type="ECO:0000256" key="1">
    <source>
        <dbReference type="SAM" id="Coils"/>
    </source>
</evidence>
<dbReference type="AlphaFoldDB" id="A0A9X3C4V6"/>
<evidence type="ECO:0000313" key="2">
    <source>
        <dbReference type="EMBL" id="MCV9929054.1"/>
    </source>
</evidence>
<accession>A0A9X3C4V6</accession>
<feature type="coiled-coil region" evidence="1">
    <location>
        <begin position="133"/>
        <end position="160"/>
    </location>
</feature>
<proteinExistence type="predicted"/>
<sequence>MQELDNLIEKLNTDSYSAVSVFDLNTNSFLFRNKTHTEIVADYENAEGFFEFLFAKGHNRLTLTLKRKNGSSYKIDGHSFDVNFSKQDQSSQVQQVQQIPVQQTKAPQVDIFSNSFGLGTLDIMNLMVAKNDASRLFTEVETLKAENKDYKKKYEDIREEQLLSKYNADKESGLWGAVQGAVQNAPALLAAIKGVAPAVGLAAPMEIYSSEVKQHFATALQNIDDTVVGVLESITSGLSTNVEFSSELAQLLKKHQLWEA</sequence>
<organism evidence="2 3">
    <name type="scientific">Flavobacterium shii</name>
    <dbReference type="NCBI Taxonomy" id="2987687"/>
    <lineage>
        <taxon>Bacteria</taxon>
        <taxon>Pseudomonadati</taxon>
        <taxon>Bacteroidota</taxon>
        <taxon>Flavobacteriia</taxon>
        <taxon>Flavobacteriales</taxon>
        <taxon>Flavobacteriaceae</taxon>
        <taxon>Flavobacterium</taxon>
    </lineage>
</organism>
<reference evidence="2" key="1">
    <citation type="submission" date="2022-10" db="EMBL/GenBank/DDBJ databases">
        <title>Two novel species of Flavobacterium.</title>
        <authorList>
            <person name="Liu Q."/>
            <person name="Xin Y.-H."/>
        </authorList>
    </citation>
    <scope>NUCLEOTIDE SEQUENCE</scope>
    <source>
        <strain evidence="2">LS1R49</strain>
    </source>
</reference>
<dbReference type="Proteomes" id="UP001151079">
    <property type="component" value="Unassembled WGS sequence"/>
</dbReference>